<evidence type="ECO:0000313" key="9">
    <source>
        <dbReference type="Proteomes" id="UP000053621"/>
    </source>
</evidence>
<protein>
    <recommendedName>
        <fullName evidence="10">Integrase</fullName>
    </recommendedName>
</protein>
<name>A0A2P4NKZ7_9EURY</name>
<dbReference type="PANTHER" id="PTHR30349">
    <property type="entry name" value="PHAGE INTEGRASE-RELATED"/>
    <property type="match status" value="1"/>
</dbReference>
<evidence type="ECO:0000259" key="6">
    <source>
        <dbReference type="PROSITE" id="PS51898"/>
    </source>
</evidence>
<keyword evidence="3" id="KW-0233">DNA recombination</keyword>
<dbReference type="InterPro" id="IPR013762">
    <property type="entry name" value="Integrase-like_cat_sf"/>
</dbReference>
<keyword evidence="9" id="KW-1185">Reference proteome</keyword>
<dbReference type="AlphaFoldDB" id="A0A2P4NKZ7"/>
<dbReference type="Gene3D" id="1.10.443.10">
    <property type="entry name" value="Intergrase catalytic core"/>
    <property type="match status" value="1"/>
</dbReference>
<sequence>MTGYDPYDHPDQVEERQLNEWGVTDPQVREYLLKESGIKLAPSTTRRRACTLRLFTAFLDEQGTSVIGAEKQDIIDYLASCSVKGNRMETVRNKRSAVKALYKFLHAHSDRADELKIKPEFVGDIPIRGFRYKTRESMNRVPLTEDELNKLYDAIETHRNQLIVTIGAETGLRNAEIRELKISDVDLDELTLHVRDGKGGKSHTVAISEALAVNIRQWIELERSARPGAEECDYLFISENGGGKIETNEGLSRFLKDAAEEAGIQDTLGEIYLTERQKEVMNTDNDTKVMHKVTAHALRHTFNHKMKKSGLSLETRSKAMNHSHPSVTKDNYDHDEENYNDLIRDLIGR</sequence>
<dbReference type="SUPFAM" id="SSF56349">
    <property type="entry name" value="DNA breaking-rejoining enzymes"/>
    <property type="match status" value="1"/>
</dbReference>
<dbReference type="CDD" id="cd00397">
    <property type="entry name" value="DNA_BRE_C"/>
    <property type="match status" value="1"/>
</dbReference>
<dbReference type="InterPro" id="IPR002104">
    <property type="entry name" value="Integrase_catalytic"/>
</dbReference>
<dbReference type="PROSITE" id="PS51898">
    <property type="entry name" value="TYR_RECOMBINASE"/>
    <property type="match status" value="1"/>
</dbReference>
<organism evidence="8 9">
    <name type="scientific">Haloferax marisrubri</name>
    <dbReference type="NCBI Taxonomy" id="1544719"/>
    <lineage>
        <taxon>Archaea</taxon>
        <taxon>Methanobacteriati</taxon>
        <taxon>Methanobacteriota</taxon>
        <taxon>Stenosarchaea group</taxon>
        <taxon>Halobacteria</taxon>
        <taxon>Halobacteriales</taxon>
        <taxon>Haloferacaceae</taxon>
        <taxon>Haloferax</taxon>
    </lineage>
</organism>
<dbReference type="RefSeq" id="WP_058568626.1">
    <property type="nucleotide sequence ID" value="NZ_LOPW02000022.1"/>
</dbReference>
<accession>A0A2P4NKZ7</accession>
<feature type="compositionally biased region" description="Polar residues" evidence="5">
    <location>
        <begin position="316"/>
        <end position="329"/>
    </location>
</feature>
<comment type="caution">
    <text evidence="8">The sequence shown here is derived from an EMBL/GenBank/DDBJ whole genome shotgun (WGS) entry which is preliminary data.</text>
</comment>
<dbReference type="GO" id="GO:0006310">
    <property type="term" value="P:DNA recombination"/>
    <property type="evidence" value="ECO:0007669"/>
    <property type="project" value="UniProtKB-KW"/>
</dbReference>
<dbReference type="PANTHER" id="PTHR30349:SF82">
    <property type="entry name" value="INTEGRASE_RECOMBINASE YOEC-RELATED"/>
    <property type="match status" value="1"/>
</dbReference>
<reference evidence="8" key="1">
    <citation type="submission" date="2017-08" db="EMBL/GenBank/DDBJ databases">
        <title>Haloferax marisrubri sp. nov., isolated from the Discovery deep brine-seawater interface in the Red Sea.</title>
        <authorList>
            <person name="Zhang G."/>
            <person name="Stingl U."/>
        </authorList>
    </citation>
    <scope>NUCLEOTIDE SEQUENCE [LARGE SCALE GENOMIC DNA]</scope>
    <source>
        <strain evidence="8">SB3</strain>
    </source>
</reference>
<dbReference type="GO" id="GO:0015074">
    <property type="term" value="P:DNA integration"/>
    <property type="evidence" value="ECO:0007669"/>
    <property type="project" value="UniProtKB-KW"/>
</dbReference>
<evidence type="ECO:0000313" key="8">
    <source>
        <dbReference type="EMBL" id="POG53813.1"/>
    </source>
</evidence>
<evidence type="ECO:0000256" key="3">
    <source>
        <dbReference type="ARBA" id="ARBA00023172"/>
    </source>
</evidence>
<dbReference type="InterPro" id="IPR004107">
    <property type="entry name" value="Integrase_SAM-like_N"/>
</dbReference>
<dbReference type="InterPro" id="IPR011010">
    <property type="entry name" value="DNA_brk_join_enz"/>
</dbReference>
<evidence type="ECO:0008006" key="10">
    <source>
        <dbReference type="Google" id="ProtNLM"/>
    </source>
</evidence>
<evidence type="ECO:0000256" key="2">
    <source>
        <dbReference type="ARBA" id="ARBA00023125"/>
    </source>
</evidence>
<dbReference type="GO" id="GO:0003677">
    <property type="term" value="F:DNA binding"/>
    <property type="evidence" value="ECO:0007669"/>
    <property type="project" value="UniProtKB-UniRule"/>
</dbReference>
<dbReference type="PROSITE" id="PS51900">
    <property type="entry name" value="CB"/>
    <property type="match status" value="1"/>
</dbReference>
<evidence type="ECO:0000256" key="1">
    <source>
        <dbReference type="ARBA" id="ARBA00022908"/>
    </source>
</evidence>
<feature type="domain" description="Core-binding (CB)" evidence="7">
    <location>
        <begin position="23"/>
        <end position="106"/>
    </location>
</feature>
<gene>
    <name evidence="8" type="ORF">AUR65_018755</name>
</gene>
<keyword evidence="1" id="KW-0229">DNA integration</keyword>
<evidence type="ECO:0000256" key="5">
    <source>
        <dbReference type="SAM" id="MobiDB-lite"/>
    </source>
</evidence>
<dbReference type="Pfam" id="PF00589">
    <property type="entry name" value="Phage_integrase"/>
    <property type="match status" value="1"/>
</dbReference>
<evidence type="ECO:0000259" key="7">
    <source>
        <dbReference type="PROSITE" id="PS51900"/>
    </source>
</evidence>
<feature type="domain" description="Tyr recombinase" evidence="6">
    <location>
        <begin position="138"/>
        <end position="345"/>
    </location>
</feature>
<evidence type="ECO:0000256" key="4">
    <source>
        <dbReference type="PROSITE-ProRule" id="PRU01248"/>
    </source>
</evidence>
<dbReference type="InterPro" id="IPR010998">
    <property type="entry name" value="Integrase_recombinase_N"/>
</dbReference>
<feature type="region of interest" description="Disordered" evidence="5">
    <location>
        <begin position="316"/>
        <end position="335"/>
    </location>
</feature>
<dbReference type="InterPro" id="IPR050090">
    <property type="entry name" value="Tyrosine_recombinase_XerCD"/>
</dbReference>
<dbReference type="InterPro" id="IPR044068">
    <property type="entry name" value="CB"/>
</dbReference>
<keyword evidence="2 4" id="KW-0238">DNA-binding</keyword>
<dbReference type="Proteomes" id="UP000053621">
    <property type="component" value="Unassembled WGS sequence"/>
</dbReference>
<dbReference type="EMBL" id="LOPW02000022">
    <property type="protein sequence ID" value="POG53813.1"/>
    <property type="molecule type" value="Genomic_DNA"/>
</dbReference>
<dbReference type="OrthoDB" id="196491at2157"/>
<proteinExistence type="predicted"/>
<dbReference type="Pfam" id="PF02899">
    <property type="entry name" value="Phage_int_SAM_1"/>
    <property type="match status" value="1"/>
</dbReference>
<dbReference type="Gene3D" id="1.10.150.130">
    <property type="match status" value="1"/>
</dbReference>